<dbReference type="GO" id="GO:0005615">
    <property type="term" value="C:extracellular space"/>
    <property type="evidence" value="ECO:0000318"/>
    <property type="project" value="GO_Central"/>
</dbReference>
<dbReference type="Gene3D" id="4.10.410.10">
    <property type="entry name" value="Pancreatic trypsin inhibitor Kunitz domain"/>
    <property type="match status" value="1"/>
</dbReference>
<dbReference type="PRINTS" id="PR00759">
    <property type="entry name" value="BASICPTASE"/>
</dbReference>
<organism evidence="3 4">
    <name type="scientific">Ornithorhynchus anatinus</name>
    <name type="common">Duckbill platypus</name>
    <dbReference type="NCBI Taxonomy" id="9258"/>
    <lineage>
        <taxon>Eukaryota</taxon>
        <taxon>Metazoa</taxon>
        <taxon>Chordata</taxon>
        <taxon>Craniata</taxon>
        <taxon>Vertebrata</taxon>
        <taxon>Euteleostomi</taxon>
        <taxon>Mammalia</taxon>
        <taxon>Monotremata</taxon>
        <taxon>Ornithorhynchidae</taxon>
        <taxon>Ornithorhynchus</taxon>
    </lineage>
</organism>
<dbReference type="Bgee" id="ENSOANG00000040664">
    <property type="expression patterns" value="Expressed in cerebellum"/>
</dbReference>
<dbReference type="InterPro" id="IPR002223">
    <property type="entry name" value="Kunitz_BPTI"/>
</dbReference>
<dbReference type="InterPro" id="IPR050098">
    <property type="entry name" value="TFPI/VKTCI-like"/>
</dbReference>
<dbReference type="InterPro" id="IPR020901">
    <property type="entry name" value="Prtase_inh_Kunz-CS"/>
</dbReference>
<evidence type="ECO:0000313" key="3">
    <source>
        <dbReference type="Ensembl" id="ENSOANP00000033407.1"/>
    </source>
</evidence>
<dbReference type="Proteomes" id="UP000002279">
    <property type="component" value="Unplaced"/>
</dbReference>
<dbReference type="InterPro" id="IPR036880">
    <property type="entry name" value="Kunitz_BPTI_sf"/>
</dbReference>
<dbReference type="GO" id="GO:0004867">
    <property type="term" value="F:serine-type endopeptidase inhibitor activity"/>
    <property type="evidence" value="ECO:0000318"/>
    <property type="project" value="GO_Central"/>
</dbReference>
<sequence length="75" mass="8680">FQALIRYCHLPPQTGPCKALLRYFFYNSVSRSREPFVYGGCLGNRDTFQTQAECVRRCTRSLPTQNSQSTQRDGR</sequence>
<reference evidence="3" key="1">
    <citation type="submission" date="2025-08" db="UniProtKB">
        <authorList>
            <consortium name="Ensembl"/>
        </authorList>
    </citation>
    <scope>IDENTIFICATION</scope>
    <source>
        <strain evidence="3">Glennie</strain>
    </source>
</reference>
<evidence type="ECO:0000259" key="2">
    <source>
        <dbReference type="PROSITE" id="PS50279"/>
    </source>
</evidence>
<reference evidence="3" key="2">
    <citation type="submission" date="2025-09" db="UniProtKB">
        <authorList>
            <consortium name="Ensembl"/>
        </authorList>
    </citation>
    <scope>IDENTIFICATION</scope>
    <source>
        <strain evidence="3">Glennie</strain>
    </source>
</reference>
<dbReference type="PROSITE" id="PS00280">
    <property type="entry name" value="BPTI_KUNITZ_1"/>
    <property type="match status" value="1"/>
</dbReference>
<dbReference type="InParanoid" id="A0A6I8MXG5"/>
<feature type="domain" description="BPTI/Kunitz inhibitor" evidence="2">
    <location>
        <begin position="8"/>
        <end position="58"/>
    </location>
</feature>
<name>A0A6I8MXG5_ORNAN</name>
<dbReference type="PANTHER" id="PTHR10083:SF380">
    <property type="entry name" value="COLOSTRUM TRYPSIN INHIBITOR"/>
    <property type="match status" value="1"/>
</dbReference>
<dbReference type="SMART" id="SM00131">
    <property type="entry name" value="KU"/>
    <property type="match status" value="1"/>
</dbReference>
<dbReference type="PROSITE" id="PS50279">
    <property type="entry name" value="BPTI_KUNITZ_2"/>
    <property type="match status" value="1"/>
</dbReference>
<keyword evidence="4" id="KW-1185">Reference proteome</keyword>
<dbReference type="Ensembl" id="ENSOANT00000047535.1">
    <property type="protein sequence ID" value="ENSOANP00000033407.1"/>
    <property type="gene ID" value="ENSOANG00000040664.1"/>
</dbReference>
<evidence type="ECO:0000313" key="4">
    <source>
        <dbReference type="Proteomes" id="UP000002279"/>
    </source>
</evidence>
<dbReference type="Pfam" id="PF00014">
    <property type="entry name" value="Kunitz_BPTI"/>
    <property type="match status" value="1"/>
</dbReference>
<dbReference type="OMA" id="PEYGSCH"/>
<dbReference type="GeneTree" id="ENSGT01030000235067"/>
<accession>A0A6I8MXG5</accession>
<dbReference type="PANTHER" id="PTHR10083">
    <property type="entry name" value="KUNITZ-TYPE PROTEASE INHIBITOR-RELATED"/>
    <property type="match status" value="1"/>
</dbReference>
<keyword evidence="1" id="KW-1015">Disulfide bond</keyword>
<dbReference type="AlphaFoldDB" id="A0A6I8MXG5"/>
<dbReference type="SUPFAM" id="SSF57362">
    <property type="entry name" value="BPTI-like"/>
    <property type="match status" value="1"/>
</dbReference>
<protein>
    <recommendedName>
        <fullName evidence="2">BPTI/Kunitz inhibitor domain-containing protein</fullName>
    </recommendedName>
</protein>
<evidence type="ECO:0000256" key="1">
    <source>
        <dbReference type="ARBA" id="ARBA00023157"/>
    </source>
</evidence>
<proteinExistence type="predicted"/>